<evidence type="ECO:0000256" key="9">
    <source>
        <dbReference type="RuleBase" id="RU003357"/>
    </source>
</evidence>
<protein>
    <submittedName>
        <fullName evidence="13">TonB-dependent copper receptor</fullName>
    </submittedName>
</protein>
<sequence>MPASVALTRCIGVRTMLLSLSIALALSQADTPPLERIVVTGARPLNTIELVKDPKAPQQPLPAQDGADYLKAIPGFNLIRKGGTSGDPVFRGAAGSRLTISSDDQMVLGGCSGRMDPPTAYINPQNYDQIRVIKGPQTVLYGPAAGTVLFERKSYQFDPEASPGQISTVIGSFGRMDGNADYLVGNDNGFWRINASYSESNDYQDGNDTPINSAYQRWGVDTQFGWTPDQDTVVLLTLGQSGAEAAYADRMMDGAVFDRTSASLRWRESYLTNWLAELDSQVYFGYVDHVMDNYSLREFTPTMRMPNPSARNPDRYSRGGRMVATFDTDLWVKLQAGVDHQYHSHRERVSMNQPMMPYQQKPRIDDAIVQQTGLFSEASYALTNNTNVLGGVRIDWWEANDLRPLSVTSGALRSNVLTSGFLRSETSFGPHQWYAGVGRAERFPDFWELIGNNNQSATSASAFYIAPELTHQLDLGYHYRVAATEVVVSAFYNRVDDYILIEDAPHMQPNTVRSVNTESFGGEVLVNYRPNDLWLLDASLAYTHGSNLSDHRPLAQQPPLELKLGAEYTVQDWTVAGLWRLVANQHRVAIGQGNIAGSDFKETAGFGTLAVNAHRKFGQHWRLSFGVDNMLDKAFAEHLSTAGAAVSGYEQITQVNEPGRTYWLKLDYQL</sequence>
<dbReference type="CDD" id="cd01347">
    <property type="entry name" value="ligand_gated_channel"/>
    <property type="match status" value="1"/>
</dbReference>
<dbReference type="GO" id="GO:0044718">
    <property type="term" value="P:siderophore transmembrane transport"/>
    <property type="evidence" value="ECO:0007669"/>
    <property type="project" value="TreeGrafter"/>
</dbReference>
<dbReference type="InterPro" id="IPR036942">
    <property type="entry name" value="Beta-barrel_TonB_sf"/>
</dbReference>
<name>A0A432XH45_9GAMM</name>
<dbReference type="InterPro" id="IPR037066">
    <property type="entry name" value="Plug_dom_sf"/>
</dbReference>
<comment type="caution">
    <text evidence="13">The sequence shown here is derived from an EMBL/GenBank/DDBJ whole genome shotgun (WGS) entry which is preliminary data.</text>
</comment>
<dbReference type="PROSITE" id="PS52016">
    <property type="entry name" value="TONB_DEPENDENT_REC_3"/>
    <property type="match status" value="1"/>
</dbReference>
<evidence type="ECO:0000256" key="5">
    <source>
        <dbReference type="ARBA" id="ARBA00023077"/>
    </source>
</evidence>
<dbReference type="Proteomes" id="UP000286985">
    <property type="component" value="Unassembled WGS sequence"/>
</dbReference>
<feature type="domain" description="TonB-dependent receptor-like beta-barrel" evidence="11">
    <location>
        <begin position="201"/>
        <end position="629"/>
    </location>
</feature>
<evidence type="ECO:0000313" key="14">
    <source>
        <dbReference type="Proteomes" id="UP000286985"/>
    </source>
</evidence>
<organism evidence="13 14">
    <name type="scientific">Pseudidiomarina donghaiensis</name>
    <dbReference type="NCBI Taxonomy" id="519452"/>
    <lineage>
        <taxon>Bacteria</taxon>
        <taxon>Pseudomonadati</taxon>
        <taxon>Pseudomonadota</taxon>
        <taxon>Gammaproteobacteria</taxon>
        <taxon>Alteromonadales</taxon>
        <taxon>Idiomarinaceae</taxon>
        <taxon>Pseudidiomarina</taxon>
    </lineage>
</organism>
<keyword evidence="4 8" id="KW-0812">Transmembrane</keyword>
<keyword evidence="13" id="KW-0675">Receptor</keyword>
<keyword evidence="5 9" id="KW-0798">TonB box</keyword>
<dbReference type="InterPro" id="IPR012910">
    <property type="entry name" value="Plug_dom"/>
</dbReference>
<comment type="similarity">
    <text evidence="8 9">Belongs to the TonB-dependent receptor family.</text>
</comment>
<evidence type="ECO:0000259" key="12">
    <source>
        <dbReference type="Pfam" id="PF07715"/>
    </source>
</evidence>
<dbReference type="PANTHER" id="PTHR30069">
    <property type="entry name" value="TONB-DEPENDENT OUTER MEMBRANE RECEPTOR"/>
    <property type="match status" value="1"/>
</dbReference>
<evidence type="ECO:0000256" key="1">
    <source>
        <dbReference type="ARBA" id="ARBA00004571"/>
    </source>
</evidence>
<keyword evidence="14" id="KW-1185">Reference proteome</keyword>
<gene>
    <name evidence="13" type="ORF">CWE24_08410</name>
</gene>
<dbReference type="InterPro" id="IPR010100">
    <property type="entry name" value="TonB-dep_Cu_rcpt"/>
</dbReference>
<dbReference type="Gene3D" id="2.40.170.20">
    <property type="entry name" value="TonB-dependent receptor, beta-barrel domain"/>
    <property type="match status" value="1"/>
</dbReference>
<evidence type="ECO:0000256" key="2">
    <source>
        <dbReference type="ARBA" id="ARBA00022448"/>
    </source>
</evidence>
<dbReference type="STRING" id="519452.SAMN04488139_1501"/>
<evidence type="ECO:0000256" key="3">
    <source>
        <dbReference type="ARBA" id="ARBA00022452"/>
    </source>
</evidence>
<keyword evidence="7 8" id="KW-0998">Cell outer membrane</keyword>
<evidence type="ECO:0000259" key="11">
    <source>
        <dbReference type="Pfam" id="PF00593"/>
    </source>
</evidence>
<evidence type="ECO:0000256" key="8">
    <source>
        <dbReference type="PROSITE-ProRule" id="PRU01360"/>
    </source>
</evidence>
<dbReference type="OrthoDB" id="5332150at2"/>
<dbReference type="AlphaFoldDB" id="A0A432XH45"/>
<keyword evidence="3 8" id="KW-1134">Transmembrane beta strand</keyword>
<evidence type="ECO:0000256" key="7">
    <source>
        <dbReference type="ARBA" id="ARBA00023237"/>
    </source>
</evidence>
<proteinExistence type="inferred from homology"/>
<evidence type="ECO:0000256" key="4">
    <source>
        <dbReference type="ARBA" id="ARBA00022692"/>
    </source>
</evidence>
<keyword evidence="6 8" id="KW-0472">Membrane</keyword>
<evidence type="ECO:0000256" key="6">
    <source>
        <dbReference type="ARBA" id="ARBA00023136"/>
    </source>
</evidence>
<dbReference type="Pfam" id="PF07715">
    <property type="entry name" value="Plug"/>
    <property type="match status" value="1"/>
</dbReference>
<dbReference type="InterPro" id="IPR000531">
    <property type="entry name" value="Beta-barrel_TonB"/>
</dbReference>
<dbReference type="PANTHER" id="PTHR30069:SF49">
    <property type="entry name" value="OUTER MEMBRANE PROTEIN C"/>
    <property type="match status" value="1"/>
</dbReference>
<dbReference type="EMBL" id="PIPU01000003">
    <property type="protein sequence ID" value="RUO48000.1"/>
    <property type="molecule type" value="Genomic_DNA"/>
</dbReference>
<dbReference type="InterPro" id="IPR039426">
    <property type="entry name" value="TonB-dep_rcpt-like"/>
</dbReference>
<evidence type="ECO:0000256" key="10">
    <source>
        <dbReference type="SAM" id="SignalP"/>
    </source>
</evidence>
<dbReference type="GO" id="GO:0015344">
    <property type="term" value="F:siderophore uptake transmembrane transporter activity"/>
    <property type="evidence" value="ECO:0007669"/>
    <property type="project" value="TreeGrafter"/>
</dbReference>
<comment type="subcellular location">
    <subcellularLocation>
        <location evidence="1 8">Cell outer membrane</location>
        <topology evidence="1 8">Multi-pass membrane protein</topology>
    </subcellularLocation>
</comment>
<dbReference type="NCBIfam" id="TIGR01778">
    <property type="entry name" value="TonB-copper"/>
    <property type="match status" value="1"/>
</dbReference>
<keyword evidence="10" id="KW-0732">Signal</keyword>
<dbReference type="Gene3D" id="2.170.130.10">
    <property type="entry name" value="TonB-dependent receptor, plug domain"/>
    <property type="match status" value="1"/>
</dbReference>
<feature type="signal peptide" evidence="10">
    <location>
        <begin position="1"/>
        <end position="25"/>
    </location>
</feature>
<dbReference type="SUPFAM" id="SSF56935">
    <property type="entry name" value="Porins"/>
    <property type="match status" value="1"/>
</dbReference>
<dbReference type="Pfam" id="PF00593">
    <property type="entry name" value="TonB_dep_Rec_b-barrel"/>
    <property type="match status" value="1"/>
</dbReference>
<reference evidence="14" key="1">
    <citation type="journal article" date="2018" name="Front. Microbiol.">
        <title>Genome-Based Analysis Reveals the Taxonomy and Diversity of the Family Idiomarinaceae.</title>
        <authorList>
            <person name="Liu Y."/>
            <person name="Lai Q."/>
            <person name="Shao Z."/>
        </authorList>
    </citation>
    <scope>NUCLEOTIDE SEQUENCE [LARGE SCALE GENOMIC DNA]</scope>
    <source>
        <strain evidence="14">908033</strain>
    </source>
</reference>
<accession>A0A432XH45</accession>
<dbReference type="GO" id="GO:0009279">
    <property type="term" value="C:cell outer membrane"/>
    <property type="evidence" value="ECO:0007669"/>
    <property type="project" value="UniProtKB-SubCell"/>
</dbReference>
<evidence type="ECO:0000313" key="13">
    <source>
        <dbReference type="EMBL" id="RUO48000.1"/>
    </source>
</evidence>
<feature type="chain" id="PRO_5019311216" evidence="10">
    <location>
        <begin position="26"/>
        <end position="670"/>
    </location>
</feature>
<keyword evidence="2 8" id="KW-0813">Transport</keyword>
<feature type="domain" description="TonB-dependent receptor plug" evidence="12">
    <location>
        <begin position="62"/>
        <end position="145"/>
    </location>
</feature>